<dbReference type="GO" id="GO:0035251">
    <property type="term" value="F:UDP-glucosyltransferase activity"/>
    <property type="evidence" value="ECO:0007669"/>
    <property type="project" value="InterPro"/>
</dbReference>
<dbReference type="EMBL" id="JAMYWD010000001">
    <property type="protein sequence ID" value="KAJ4982265.1"/>
    <property type="molecule type" value="Genomic_DNA"/>
</dbReference>
<evidence type="ECO:0000313" key="5">
    <source>
        <dbReference type="EMBL" id="KAJ4982265.1"/>
    </source>
</evidence>
<dbReference type="InterPro" id="IPR050481">
    <property type="entry name" value="UDP-glycosyltransf_plant"/>
</dbReference>
<reference evidence="5" key="1">
    <citation type="journal article" date="2023" name="Plant J.">
        <title>The genome of the king protea, Protea cynaroides.</title>
        <authorList>
            <person name="Chang J."/>
            <person name="Duong T.A."/>
            <person name="Schoeman C."/>
            <person name="Ma X."/>
            <person name="Roodt D."/>
            <person name="Barker N."/>
            <person name="Li Z."/>
            <person name="Van de Peer Y."/>
            <person name="Mizrachi E."/>
        </authorList>
    </citation>
    <scope>NUCLEOTIDE SEQUENCE</scope>
    <source>
        <tissue evidence="5">Young leaves</tissue>
    </source>
</reference>
<dbReference type="OrthoDB" id="5835829at2759"/>
<dbReference type="Pfam" id="PF00201">
    <property type="entry name" value="UDPGT"/>
    <property type="match status" value="1"/>
</dbReference>
<keyword evidence="6" id="KW-1185">Reference proteome</keyword>
<evidence type="ECO:0000256" key="4">
    <source>
        <dbReference type="RuleBase" id="RU362057"/>
    </source>
</evidence>
<comment type="caution">
    <text evidence="5">The sequence shown here is derived from an EMBL/GenBank/DDBJ whole genome shotgun (WGS) entry which is preliminary data.</text>
</comment>
<evidence type="ECO:0000313" key="6">
    <source>
        <dbReference type="Proteomes" id="UP001141806"/>
    </source>
</evidence>
<proteinExistence type="inferred from homology"/>
<dbReference type="AlphaFoldDB" id="A0A9Q0L4V8"/>
<dbReference type="InterPro" id="IPR002213">
    <property type="entry name" value="UDP_glucos_trans"/>
</dbReference>
<gene>
    <name evidence="5" type="ORF">NE237_033102</name>
</gene>
<accession>A0A9Q0L4V8</accession>
<dbReference type="PANTHER" id="PTHR48049">
    <property type="entry name" value="GLYCOSYLTRANSFERASE"/>
    <property type="match status" value="1"/>
</dbReference>
<name>A0A9Q0L4V8_9MAGN</name>
<protein>
    <recommendedName>
        <fullName evidence="4">Glycosyltransferase</fullName>
        <ecNumber evidence="4">2.4.1.-</ecNumber>
    </recommendedName>
</protein>
<evidence type="ECO:0000256" key="1">
    <source>
        <dbReference type="ARBA" id="ARBA00009995"/>
    </source>
</evidence>
<keyword evidence="2 3" id="KW-0808">Transferase</keyword>
<dbReference type="PANTHER" id="PTHR48049:SF84">
    <property type="entry name" value="UDP-GLYCOSYLTRANSFERASE 79A6"/>
    <property type="match status" value="1"/>
</dbReference>
<dbReference type="EC" id="2.4.1.-" evidence="4"/>
<dbReference type="Proteomes" id="UP001141806">
    <property type="component" value="Unassembled WGS sequence"/>
</dbReference>
<comment type="similarity">
    <text evidence="1 3">Belongs to the UDP-glycosyltransferase family.</text>
</comment>
<organism evidence="5 6">
    <name type="scientific">Protea cynaroides</name>
    <dbReference type="NCBI Taxonomy" id="273540"/>
    <lineage>
        <taxon>Eukaryota</taxon>
        <taxon>Viridiplantae</taxon>
        <taxon>Streptophyta</taxon>
        <taxon>Embryophyta</taxon>
        <taxon>Tracheophyta</taxon>
        <taxon>Spermatophyta</taxon>
        <taxon>Magnoliopsida</taxon>
        <taxon>Proteales</taxon>
        <taxon>Proteaceae</taxon>
        <taxon>Protea</taxon>
    </lineage>
</organism>
<dbReference type="SUPFAM" id="SSF53756">
    <property type="entry name" value="UDP-Glycosyltransferase/glycogen phosphorylase"/>
    <property type="match status" value="1"/>
</dbReference>
<dbReference type="PROSITE" id="PS00375">
    <property type="entry name" value="UDPGT"/>
    <property type="match status" value="1"/>
</dbReference>
<dbReference type="InterPro" id="IPR035595">
    <property type="entry name" value="UDP_glycos_trans_CS"/>
</dbReference>
<sequence length="458" mass="51254">MVVHVAIYPWLPFGHVNPFIQLSNRLALHGFNISFLATRDNIPKIQPLRRFPDQIQIVALDLPLPPTQIATRTDSDPHPDSPVFKLTQLLRATDSLQAQVETALSQLKPEIVVYEFAQYIPSIAHALGIKAVFYGVTSATAIAYHFVPACSDQQDFTHPPVGFPPTGVALRGHEARQLLFAFIAPDGLLSLHQRVVMAMKDADMIILKTCAEMENKYCDYISEQYKKPVVMAGPGLNDEPQTDTLDERWARWLDQFPAGSVLYCSFGSEDILSKEQLRELLLGLEESGVPFMAVLKYPDGMTQDEALPEGLVERVKERALIHSGWVQQQLILEHKAVGGYLCHAGFGSLAEAVASGRQLVLLPQKGDQFLNARLMSTDLKVGVEVERRDEDGWFTRQSVCKAVRSVMVEKEGPVGKEVRTNNFRLKELLLNKDLKSSYVDQMVQKLRDLVVIKEVKQA</sequence>
<dbReference type="FunFam" id="3.40.50.2000:FF:000037">
    <property type="entry name" value="Glycosyltransferase"/>
    <property type="match status" value="1"/>
</dbReference>
<keyword evidence="3" id="KW-0328">Glycosyltransferase</keyword>
<evidence type="ECO:0000256" key="3">
    <source>
        <dbReference type="RuleBase" id="RU003718"/>
    </source>
</evidence>
<dbReference type="Gene3D" id="3.40.50.2000">
    <property type="entry name" value="Glycogen Phosphorylase B"/>
    <property type="match status" value="2"/>
</dbReference>
<dbReference type="CDD" id="cd03784">
    <property type="entry name" value="GT1_Gtf-like"/>
    <property type="match status" value="1"/>
</dbReference>
<evidence type="ECO:0000256" key="2">
    <source>
        <dbReference type="ARBA" id="ARBA00022679"/>
    </source>
</evidence>